<dbReference type="RefSeq" id="WP_007336837.1">
    <property type="nucleotide sequence ID" value="NZ_AMWG01000035.1"/>
</dbReference>
<feature type="domain" description="Glycosyltransferase 2-like" evidence="6">
    <location>
        <begin position="28"/>
        <end position="126"/>
    </location>
</feature>
<keyword evidence="3 7" id="KW-0808">Transferase</keyword>
<feature type="transmembrane region" description="Helical" evidence="5">
    <location>
        <begin position="299"/>
        <end position="320"/>
    </location>
</feature>
<comment type="caution">
    <text evidence="7">The sequence shown here is derived from an EMBL/GenBank/DDBJ whole genome shotgun (WGS) entry which is preliminary data.</text>
</comment>
<dbReference type="PANTHER" id="PTHR43179:SF12">
    <property type="entry name" value="GALACTOFURANOSYLTRANSFERASE GLFT2"/>
    <property type="match status" value="1"/>
</dbReference>
<evidence type="ECO:0000313" key="8">
    <source>
        <dbReference type="Proteomes" id="UP000010959"/>
    </source>
</evidence>
<dbReference type="InterPro" id="IPR001173">
    <property type="entry name" value="Glyco_trans_2-like"/>
</dbReference>
<dbReference type="GO" id="GO:0016757">
    <property type="term" value="F:glycosyltransferase activity"/>
    <property type="evidence" value="ECO:0007669"/>
    <property type="project" value="UniProtKB-KW"/>
</dbReference>
<dbReference type="AlphaFoldDB" id="L7CJG5"/>
<dbReference type="EMBL" id="AMWG01000035">
    <property type="protein sequence ID" value="ELP34394.1"/>
    <property type="molecule type" value="Genomic_DNA"/>
</dbReference>
<evidence type="ECO:0000256" key="1">
    <source>
        <dbReference type="ARBA" id="ARBA00006739"/>
    </source>
</evidence>
<feature type="compositionally biased region" description="Polar residues" evidence="4">
    <location>
        <begin position="347"/>
        <end position="356"/>
    </location>
</feature>
<evidence type="ECO:0000259" key="6">
    <source>
        <dbReference type="Pfam" id="PF00535"/>
    </source>
</evidence>
<dbReference type="Pfam" id="PF00535">
    <property type="entry name" value="Glycos_transf_2"/>
    <property type="match status" value="1"/>
</dbReference>
<dbReference type="InterPro" id="IPR029044">
    <property type="entry name" value="Nucleotide-diphossugar_trans"/>
</dbReference>
<name>L7CJG5_RHOBT</name>
<keyword evidence="5" id="KW-0472">Membrane</keyword>
<evidence type="ECO:0000313" key="7">
    <source>
        <dbReference type="EMBL" id="ELP34394.1"/>
    </source>
</evidence>
<proteinExistence type="inferred from homology"/>
<reference evidence="7 8" key="1">
    <citation type="journal article" date="2013" name="Mar. Genomics">
        <title>Expression of sulfatases in Rhodopirellula baltica and the diversity of sulfatases in the genus Rhodopirellula.</title>
        <authorList>
            <person name="Wegner C.E."/>
            <person name="Richter-Heitmann T."/>
            <person name="Klindworth A."/>
            <person name="Klockow C."/>
            <person name="Richter M."/>
            <person name="Achstetter T."/>
            <person name="Glockner F.O."/>
            <person name="Harder J."/>
        </authorList>
    </citation>
    <scope>NUCLEOTIDE SEQUENCE [LARGE SCALE GENOMIC DNA]</scope>
    <source>
        <strain evidence="7 8">SWK14</strain>
    </source>
</reference>
<dbReference type="Gene3D" id="3.90.550.10">
    <property type="entry name" value="Spore Coat Polysaccharide Biosynthesis Protein SpsA, Chain A"/>
    <property type="match status" value="1"/>
</dbReference>
<keyword evidence="5" id="KW-0812">Transmembrane</keyword>
<protein>
    <submittedName>
        <fullName evidence="7">Group 2 family glycosyl transferase</fullName>
    </submittedName>
</protein>
<accession>L7CJG5</accession>
<dbReference type="SUPFAM" id="SSF53448">
    <property type="entry name" value="Nucleotide-diphospho-sugar transferases"/>
    <property type="match status" value="1"/>
</dbReference>
<dbReference type="PANTHER" id="PTHR43179">
    <property type="entry name" value="RHAMNOSYLTRANSFERASE WBBL"/>
    <property type="match status" value="1"/>
</dbReference>
<evidence type="ECO:0000256" key="4">
    <source>
        <dbReference type="SAM" id="MobiDB-lite"/>
    </source>
</evidence>
<evidence type="ECO:0000256" key="3">
    <source>
        <dbReference type="ARBA" id="ARBA00022679"/>
    </source>
</evidence>
<gene>
    <name evidence="7" type="ORF">RBSWK_01670</name>
</gene>
<organism evidence="7 8">
    <name type="scientific">Rhodopirellula baltica SWK14</name>
    <dbReference type="NCBI Taxonomy" id="993516"/>
    <lineage>
        <taxon>Bacteria</taxon>
        <taxon>Pseudomonadati</taxon>
        <taxon>Planctomycetota</taxon>
        <taxon>Planctomycetia</taxon>
        <taxon>Pirellulales</taxon>
        <taxon>Pirellulaceae</taxon>
        <taxon>Rhodopirellula</taxon>
    </lineage>
</organism>
<comment type="similarity">
    <text evidence="1">Belongs to the glycosyltransferase 2 family.</text>
</comment>
<keyword evidence="2" id="KW-0328">Glycosyltransferase</keyword>
<dbReference type="PATRIC" id="fig|993516.3.peg.1780"/>
<evidence type="ECO:0000256" key="2">
    <source>
        <dbReference type="ARBA" id="ARBA00022676"/>
    </source>
</evidence>
<sequence length="356" mass="40710">MPSKPQLSIQDLSSGKPNNSSHLDQVAIIIVTYNSQNYIARCLQSIKENCKNYKIFLYDNDSKDETLQIVRRETEHTNIETFEGVANLGFGKANNACLNEALNQDFQCFFLVNHDVYVTKGLLKELTILHKYTIENGRRSILCPVQLDGEGDRIDRNFSMYLRECNVPECNVDTLKALRTVVRGQFFNAAAWFMGREIVEEVGGFNPLFEHYGEDNDFANRALAKGVDFDCPLWLNVHHDREQEPAALISRDYGYQRMRRYATLLQKATQPQANLTTLILSESINQTRNCLGQLRRGRWITALAITMATFKLLFSIPAIIESRSTTKDSRRPFLASTNNKSKERLNKQNPSRVLAQ</sequence>
<evidence type="ECO:0000256" key="5">
    <source>
        <dbReference type="SAM" id="Phobius"/>
    </source>
</evidence>
<keyword evidence="5" id="KW-1133">Transmembrane helix</keyword>
<feature type="region of interest" description="Disordered" evidence="4">
    <location>
        <begin position="327"/>
        <end position="356"/>
    </location>
</feature>
<dbReference type="Proteomes" id="UP000010959">
    <property type="component" value="Unassembled WGS sequence"/>
</dbReference>